<dbReference type="InterPro" id="IPR013762">
    <property type="entry name" value="Integrase-like_cat_sf"/>
</dbReference>
<dbReference type="InterPro" id="IPR038488">
    <property type="entry name" value="Integrase_DNA-bd_sf"/>
</dbReference>
<sequence>MAAKRLTDAAVRALKPKAERYTVAEGAGFGLMVYPNGAKSWLLRYTAADGRRRPMILGSYPDMSLTDARAAAAAARAQLAAGADPLDQRRETRDATRAQAIEQRRAPTLAEAFADYMALNVRPRLRRPQAIERDIGAYVLPELGTLKLADLRRVDVLVVLDGIRARGALHQAEMVRSRFATFLNWCAERDLIEASPIAGLKPLHRAPPRERALCDDELHTLWGWLASGATSGNVRDALRLILLTGQRPGEVLGLPWSELDLPARLWYLPAARTKNGRAHTVPLGRLALDILEARRATAHGPFVFPGRGTDGTLHGQSLANLLRRSLAGSPAAGLAPFRPHDLRRTCRTGLARLGVADEVGERVLNHHRGGLVAVYNRHRYEAEMRAALDAWDRHLCRLIGQASGANVVPLHA</sequence>
<evidence type="ECO:0000256" key="1">
    <source>
        <dbReference type="ARBA" id="ARBA00008857"/>
    </source>
</evidence>
<comment type="caution">
    <text evidence="6">The sequence shown here is derived from an EMBL/GenBank/DDBJ whole genome shotgun (WGS) entry which is preliminary data.</text>
</comment>
<feature type="domain" description="Tyr recombinase" evidence="5">
    <location>
        <begin position="208"/>
        <end position="389"/>
    </location>
</feature>
<dbReference type="InterPro" id="IPR010998">
    <property type="entry name" value="Integrase_recombinase_N"/>
</dbReference>
<dbReference type="Gene3D" id="1.10.150.130">
    <property type="match status" value="1"/>
</dbReference>
<evidence type="ECO:0000259" key="5">
    <source>
        <dbReference type="PROSITE" id="PS51898"/>
    </source>
</evidence>
<keyword evidence="7" id="KW-1185">Reference proteome</keyword>
<dbReference type="InterPro" id="IPR053876">
    <property type="entry name" value="Phage_int_M"/>
</dbReference>
<dbReference type="InterPro" id="IPR050808">
    <property type="entry name" value="Phage_Integrase"/>
</dbReference>
<dbReference type="PANTHER" id="PTHR30629:SF2">
    <property type="entry name" value="PROPHAGE INTEGRASE INTS-RELATED"/>
    <property type="match status" value="1"/>
</dbReference>
<dbReference type="Gene3D" id="3.30.160.390">
    <property type="entry name" value="Integrase, DNA-binding domain"/>
    <property type="match status" value="1"/>
</dbReference>
<gene>
    <name evidence="6" type="ORF">C7443_102569</name>
</gene>
<dbReference type="SUPFAM" id="SSF56349">
    <property type="entry name" value="DNA breaking-rejoining enzymes"/>
    <property type="match status" value="1"/>
</dbReference>
<dbReference type="GO" id="GO:0003677">
    <property type="term" value="F:DNA binding"/>
    <property type="evidence" value="ECO:0007669"/>
    <property type="project" value="UniProtKB-KW"/>
</dbReference>
<dbReference type="CDD" id="cd00801">
    <property type="entry name" value="INT_P4_C"/>
    <property type="match status" value="1"/>
</dbReference>
<evidence type="ECO:0000313" key="6">
    <source>
        <dbReference type="EMBL" id="PWV64915.1"/>
    </source>
</evidence>
<dbReference type="GO" id="GO:0006310">
    <property type="term" value="P:DNA recombination"/>
    <property type="evidence" value="ECO:0007669"/>
    <property type="project" value="UniProtKB-KW"/>
</dbReference>
<keyword evidence="2" id="KW-0229">DNA integration</keyword>
<evidence type="ECO:0000256" key="3">
    <source>
        <dbReference type="ARBA" id="ARBA00023125"/>
    </source>
</evidence>
<dbReference type="Pfam" id="PF22022">
    <property type="entry name" value="Phage_int_M"/>
    <property type="match status" value="1"/>
</dbReference>
<comment type="similarity">
    <text evidence="1">Belongs to the 'phage' integrase family.</text>
</comment>
<name>A0A317MZ74_9GAMM</name>
<evidence type="ECO:0000256" key="2">
    <source>
        <dbReference type="ARBA" id="ARBA00022908"/>
    </source>
</evidence>
<keyword evidence="4" id="KW-0233">DNA recombination</keyword>
<dbReference type="InterPro" id="IPR025166">
    <property type="entry name" value="Integrase_DNA_bind_dom"/>
</dbReference>
<proteinExistence type="inferred from homology"/>
<dbReference type="AlphaFoldDB" id="A0A317MZ74"/>
<keyword evidence="3" id="KW-0238">DNA-binding</keyword>
<dbReference type="PANTHER" id="PTHR30629">
    <property type="entry name" value="PROPHAGE INTEGRASE"/>
    <property type="match status" value="1"/>
</dbReference>
<protein>
    <submittedName>
        <fullName evidence="6">Integrase</fullName>
    </submittedName>
</protein>
<dbReference type="PROSITE" id="PS51898">
    <property type="entry name" value="TYR_RECOMBINASE"/>
    <property type="match status" value="1"/>
</dbReference>
<dbReference type="Pfam" id="PF13356">
    <property type="entry name" value="Arm-DNA-bind_3"/>
    <property type="match status" value="1"/>
</dbReference>
<dbReference type="InterPro" id="IPR011010">
    <property type="entry name" value="DNA_brk_join_enz"/>
</dbReference>
<dbReference type="EMBL" id="QGTJ01000002">
    <property type="protein sequence ID" value="PWV64915.1"/>
    <property type="molecule type" value="Genomic_DNA"/>
</dbReference>
<organism evidence="6 7">
    <name type="scientific">Plasticicumulans acidivorans</name>
    <dbReference type="NCBI Taxonomy" id="886464"/>
    <lineage>
        <taxon>Bacteria</taxon>
        <taxon>Pseudomonadati</taxon>
        <taxon>Pseudomonadota</taxon>
        <taxon>Gammaproteobacteria</taxon>
        <taxon>Candidatus Competibacteraceae</taxon>
        <taxon>Plasticicumulans</taxon>
    </lineage>
</organism>
<dbReference type="GO" id="GO:0015074">
    <property type="term" value="P:DNA integration"/>
    <property type="evidence" value="ECO:0007669"/>
    <property type="project" value="UniProtKB-KW"/>
</dbReference>
<dbReference type="InterPro" id="IPR002104">
    <property type="entry name" value="Integrase_catalytic"/>
</dbReference>
<dbReference type="Gene3D" id="1.10.443.10">
    <property type="entry name" value="Intergrase catalytic core"/>
    <property type="match status" value="1"/>
</dbReference>
<dbReference type="Proteomes" id="UP000246569">
    <property type="component" value="Unassembled WGS sequence"/>
</dbReference>
<reference evidence="6 7" key="1">
    <citation type="submission" date="2018-05" db="EMBL/GenBank/DDBJ databases">
        <title>Genomic Encyclopedia of Type Strains, Phase IV (KMG-IV): sequencing the most valuable type-strain genomes for metagenomic binning, comparative biology and taxonomic classification.</title>
        <authorList>
            <person name="Goeker M."/>
        </authorList>
    </citation>
    <scope>NUCLEOTIDE SEQUENCE [LARGE SCALE GENOMIC DNA]</scope>
    <source>
        <strain evidence="6 7">DSM 23606</strain>
    </source>
</reference>
<accession>A0A317MZ74</accession>
<dbReference type="Pfam" id="PF00589">
    <property type="entry name" value="Phage_integrase"/>
    <property type="match status" value="1"/>
</dbReference>
<evidence type="ECO:0000256" key="4">
    <source>
        <dbReference type="ARBA" id="ARBA00023172"/>
    </source>
</evidence>
<evidence type="ECO:0000313" key="7">
    <source>
        <dbReference type="Proteomes" id="UP000246569"/>
    </source>
</evidence>